<dbReference type="RefSeq" id="XP_028877907.1">
    <property type="nucleotide sequence ID" value="XM_029030775.1"/>
</dbReference>
<comment type="caution">
    <text evidence="3">The sequence shown here is derived from an EMBL/GenBank/DDBJ whole genome shotgun (WGS) entry which is preliminary data.</text>
</comment>
<dbReference type="Proteomes" id="UP000192257">
    <property type="component" value="Unassembled WGS sequence"/>
</dbReference>
<feature type="signal peptide" evidence="2">
    <location>
        <begin position="1"/>
        <end position="23"/>
    </location>
</feature>
<protein>
    <submittedName>
        <fullName evidence="3">Uncharacterized protein</fullName>
    </submittedName>
</protein>
<keyword evidence="2" id="KW-0732">Signal</keyword>
<evidence type="ECO:0000313" key="3">
    <source>
        <dbReference type="EMBL" id="ORC83841.1"/>
    </source>
</evidence>
<dbReference type="EMBL" id="NBCO01000055">
    <property type="protein sequence ID" value="ORC83841.1"/>
    <property type="molecule type" value="Genomic_DNA"/>
</dbReference>
<proteinExistence type="predicted"/>
<gene>
    <name evidence="3" type="ORF">TM35_000551100</name>
</gene>
<dbReference type="VEuPathDB" id="TriTrypDB:TM35_000551100"/>
<sequence>MILRHKIYILALLLIVTSLCVWAEEAQGTGDNRALETESEIKLFSQIEKKIEPPPPGNSGPQGPAGNDGPPVTCPSVADGATVGSCPPAAAKLSGVHVP</sequence>
<dbReference type="AlphaFoldDB" id="A0A1X0NGX8"/>
<keyword evidence="4" id="KW-1185">Reference proteome</keyword>
<feature type="chain" id="PRO_5012371469" evidence="2">
    <location>
        <begin position="24"/>
        <end position="99"/>
    </location>
</feature>
<reference evidence="3 4" key="1">
    <citation type="submission" date="2017-03" db="EMBL/GenBank/DDBJ databases">
        <title>An alternative strategy for trypanosome survival in the mammalian bloodstream revealed through genome and transcriptome analysis of the ubiquitous bovine parasite Trypanosoma (Megatrypanum) theileri.</title>
        <authorList>
            <person name="Kelly S."/>
            <person name="Ivens A."/>
            <person name="Mott A."/>
            <person name="O'Neill E."/>
            <person name="Emms D."/>
            <person name="Macleod O."/>
            <person name="Voorheis P."/>
            <person name="Matthews J."/>
            <person name="Matthews K."/>
            <person name="Carrington M."/>
        </authorList>
    </citation>
    <scope>NUCLEOTIDE SEQUENCE [LARGE SCALE GENOMIC DNA]</scope>
    <source>
        <strain evidence="3">Edinburgh</strain>
    </source>
</reference>
<organism evidence="3 4">
    <name type="scientific">Trypanosoma theileri</name>
    <dbReference type="NCBI Taxonomy" id="67003"/>
    <lineage>
        <taxon>Eukaryota</taxon>
        <taxon>Discoba</taxon>
        <taxon>Euglenozoa</taxon>
        <taxon>Kinetoplastea</taxon>
        <taxon>Metakinetoplastina</taxon>
        <taxon>Trypanosomatida</taxon>
        <taxon>Trypanosomatidae</taxon>
        <taxon>Trypanosoma</taxon>
    </lineage>
</organism>
<feature type="region of interest" description="Disordered" evidence="1">
    <location>
        <begin position="49"/>
        <end position="79"/>
    </location>
</feature>
<evidence type="ECO:0000256" key="2">
    <source>
        <dbReference type="SAM" id="SignalP"/>
    </source>
</evidence>
<name>A0A1X0NGX8_9TRYP</name>
<feature type="non-terminal residue" evidence="3">
    <location>
        <position position="99"/>
    </location>
</feature>
<evidence type="ECO:0000256" key="1">
    <source>
        <dbReference type="SAM" id="MobiDB-lite"/>
    </source>
</evidence>
<evidence type="ECO:0000313" key="4">
    <source>
        <dbReference type="Proteomes" id="UP000192257"/>
    </source>
</evidence>
<dbReference type="GeneID" id="39990555"/>
<accession>A0A1X0NGX8</accession>